<evidence type="ECO:0000256" key="1">
    <source>
        <dbReference type="ARBA" id="ARBA00023254"/>
    </source>
</evidence>
<proteinExistence type="predicted"/>
<dbReference type="GO" id="GO:0090173">
    <property type="term" value="P:regulation of synaptonemal complex assembly"/>
    <property type="evidence" value="ECO:0007669"/>
    <property type="project" value="InterPro"/>
</dbReference>
<dbReference type="STRING" id="933084.A0A067PBT1"/>
<gene>
    <name evidence="2" type="ORF">JAAARDRAFT_140421</name>
</gene>
<evidence type="ECO:0008006" key="4">
    <source>
        <dbReference type="Google" id="ProtNLM"/>
    </source>
</evidence>
<accession>A0A067PBT1</accession>
<dbReference type="OrthoDB" id="65716at2759"/>
<dbReference type="PANTHER" id="PTHR40375">
    <property type="entry name" value="SPORULATION-SPECIFIC PROTEIN 22"/>
    <property type="match status" value="1"/>
</dbReference>
<evidence type="ECO:0000313" key="3">
    <source>
        <dbReference type="Proteomes" id="UP000027265"/>
    </source>
</evidence>
<organism evidence="2 3">
    <name type="scientific">Jaapia argillacea MUCL 33604</name>
    <dbReference type="NCBI Taxonomy" id="933084"/>
    <lineage>
        <taxon>Eukaryota</taxon>
        <taxon>Fungi</taxon>
        <taxon>Dikarya</taxon>
        <taxon>Basidiomycota</taxon>
        <taxon>Agaricomycotina</taxon>
        <taxon>Agaricomycetes</taxon>
        <taxon>Agaricomycetidae</taxon>
        <taxon>Jaapiales</taxon>
        <taxon>Jaapiaceae</taxon>
        <taxon>Jaapia</taxon>
    </lineage>
</organism>
<keyword evidence="3" id="KW-1185">Reference proteome</keyword>
<dbReference type="InterPro" id="IPR013940">
    <property type="entry name" value="Spo22/ZIP4/TEX11"/>
</dbReference>
<dbReference type="PANTHER" id="PTHR40375:SF2">
    <property type="entry name" value="SPORULATION-SPECIFIC PROTEIN 22"/>
    <property type="match status" value="1"/>
</dbReference>
<dbReference type="AlphaFoldDB" id="A0A067PBT1"/>
<protein>
    <recommendedName>
        <fullName evidence="4">Protein ZIP4 homolog</fullName>
    </recommendedName>
</protein>
<dbReference type="InParanoid" id="A0A067PBT1"/>
<dbReference type="Proteomes" id="UP000027265">
    <property type="component" value="Unassembled WGS sequence"/>
</dbReference>
<dbReference type="HOGENOM" id="CLU_006898_0_0_1"/>
<dbReference type="GO" id="GO:0051321">
    <property type="term" value="P:meiotic cell cycle"/>
    <property type="evidence" value="ECO:0007669"/>
    <property type="project" value="UniProtKB-KW"/>
</dbReference>
<dbReference type="InterPro" id="IPR039057">
    <property type="entry name" value="Spo22/ZIP4"/>
</dbReference>
<reference evidence="3" key="1">
    <citation type="journal article" date="2014" name="Proc. Natl. Acad. Sci. U.S.A.">
        <title>Extensive sampling of basidiomycete genomes demonstrates inadequacy of the white-rot/brown-rot paradigm for wood decay fungi.</title>
        <authorList>
            <person name="Riley R."/>
            <person name="Salamov A.A."/>
            <person name="Brown D.W."/>
            <person name="Nagy L.G."/>
            <person name="Floudas D."/>
            <person name="Held B.W."/>
            <person name="Levasseur A."/>
            <person name="Lombard V."/>
            <person name="Morin E."/>
            <person name="Otillar R."/>
            <person name="Lindquist E.A."/>
            <person name="Sun H."/>
            <person name="LaButti K.M."/>
            <person name="Schmutz J."/>
            <person name="Jabbour D."/>
            <person name="Luo H."/>
            <person name="Baker S.E."/>
            <person name="Pisabarro A.G."/>
            <person name="Walton J.D."/>
            <person name="Blanchette R.A."/>
            <person name="Henrissat B."/>
            <person name="Martin F."/>
            <person name="Cullen D."/>
            <person name="Hibbett D.S."/>
            <person name="Grigoriev I.V."/>
        </authorList>
    </citation>
    <scope>NUCLEOTIDE SEQUENCE [LARGE SCALE GENOMIC DNA]</scope>
    <source>
        <strain evidence="3">MUCL 33604</strain>
    </source>
</reference>
<keyword evidence="1" id="KW-0469">Meiosis</keyword>
<name>A0A067PBT1_9AGAM</name>
<dbReference type="Pfam" id="PF08631">
    <property type="entry name" value="SPO22"/>
    <property type="match status" value="1"/>
</dbReference>
<evidence type="ECO:0000313" key="2">
    <source>
        <dbReference type="EMBL" id="KDQ51305.1"/>
    </source>
</evidence>
<dbReference type="EMBL" id="KL197749">
    <property type="protein sequence ID" value="KDQ51305.1"/>
    <property type="molecule type" value="Genomic_DNA"/>
</dbReference>
<sequence length="971" mass="108689">MIPNGDRIDCLVDLLVKIKPKLENVGTPSDSLLEDLFHVAALAESFTEQRPKSNRDWIDLADSLDREGVALWNGSGHVREGSQGTIQGVIAALKYAGYRLIQAGLEQKPGIESEFPPKHATTDPESALALIHVLQLASKTGSALLEAGKRDAAASVLGCAAKFEESLKSAKDPEGLYQQARTRATFLYYSSRMEAAWREGNEGVAQFMLQKLTGTFCLLENWNALCVQRERLAAKVLEIGKGMLRSTPRGDAGTTVDGMKAQESVRWMRKAFTLIEQLEDSASPGLSELKRSILRSLGQAYFLASTHDPENLNRAEASLQELITSIDASAEHATSEYQQLRWMRLAVLKRQRASDSTLLESLKSIIDHINFGETTVTDILQELRTLAQQHALVTAVHQYCLRHALGSPDGSPFIDRLLFSLVHHTSKDEVHSRAMSDLETAFSYLHEAGFELPKVSATACLTLLWQFGDRQYQAKRWPDAAGWFLLGTHKVFTNLAPLSHGKCYRKAALCHIQQREYAKAHAVIRRCPVSEASTFYVVFLTAVHQGQVSQYAISVRAVSDMVKSADFDRKMLLLATQVAHESDLKNVLLSVLEALLKTIHEEAIDAEIEAMTITRCTVRLVLKLLAEPLATKRVLVDVMVRHFRTARSMCEVATSRNRAAVIIKDISWLWRTAYNCAVQGCSEWENAEDQVSDLFDVSREARRISLFPQNELTHPEAYLTMIHASFAAIVGRVYTLRQATDNGSPREDQLRPIAAEITARKARILDILDKHKIQANYDVDRVRSFLRILLIFETEILCQLKEWKGVAKIVTDVTTSDLAIITFEAIADILWVEQDCPVDVLYTTLEAILHTSLERDALSVQKFSRWLRAIVTILLSRNAPLDRTKAIGYVEQATTVLDDSGSDNHDETYPMDERQWLLGTAYNTGIECLHASLLDEAKRWFEASTVICRFVVDGQRRAEKVCPFSTLSAYC</sequence>